<evidence type="ECO:0000313" key="2">
    <source>
        <dbReference type="EMBL" id="GFC85046.1"/>
    </source>
</evidence>
<name>A0A699RH05_TANCI</name>
<reference evidence="2" key="1">
    <citation type="journal article" date="2019" name="Sci. Rep.">
        <title>Draft genome of Tanacetum cinerariifolium, the natural source of mosquito coil.</title>
        <authorList>
            <person name="Yamashiro T."/>
            <person name="Shiraishi A."/>
            <person name="Satake H."/>
            <person name="Nakayama K."/>
        </authorList>
    </citation>
    <scope>NUCLEOTIDE SEQUENCE</scope>
</reference>
<dbReference type="EMBL" id="BKCJ011097834">
    <property type="protein sequence ID" value="GFC85046.1"/>
    <property type="molecule type" value="Genomic_DNA"/>
</dbReference>
<gene>
    <name evidence="2" type="ORF">Tci_857016</name>
</gene>
<feature type="compositionally biased region" description="Polar residues" evidence="1">
    <location>
        <begin position="198"/>
        <end position="208"/>
    </location>
</feature>
<feature type="region of interest" description="Disordered" evidence="1">
    <location>
        <begin position="142"/>
        <end position="208"/>
    </location>
</feature>
<feature type="compositionally biased region" description="Polar residues" evidence="1">
    <location>
        <begin position="174"/>
        <end position="185"/>
    </location>
</feature>
<comment type="caution">
    <text evidence="2">The sequence shown here is derived from an EMBL/GenBank/DDBJ whole genome shotgun (WGS) entry which is preliminary data.</text>
</comment>
<evidence type="ECO:0000256" key="1">
    <source>
        <dbReference type="SAM" id="MobiDB-lite"/>
    </source>
</evidence>
<organism evidence="2">
    <name type="scientific">Tanacetum cinerariifolium</name>
    <name type="common">Dalmatian daisy</name>
    <name type="synonym">Chrysanthemum cinerariifolium</name>
    <dbReference type="NCBI Taxonomy" id="118510"/>
    <lineage>
        <taxon>Eukaryota</taxon>
        <taxon>Viridiplantae</taxon>
        <taxon>Streptophyta</taxon>
        <taxon>Embryophyta</taxon>
        <taxon>Tracheophyta</taxon>
        <taxon>Spermatophyta</taxon>
        <taxon>Magnoliopsida</taxon>
        <taxon>eudicotyledons</taxon>
        <taxon>Gunneridae</taxon>
        <taxon>Pentapetalae</taxon>
        <taxon>asterids</taxon>
        <taxon>campanulids</taxon>
        <taxon>Asterales</taxon>
        <taxon>Asteraceae</taxon>
        <taxon>Asteroideae</taxon>
        <taxon>Anthemideae</taxon>
        <taxon>Anthemidinae</taxon>
        <taxon>Tanacetum</taxon>
    </lineage>
</organism>
<sequence length="208" mass="22211">MGEGGEGSSSQEVYQAEVVHAHVTPGKPSGSDPSRVCKNLLGNPFGESILKETSVKKSFSCWDGSSGSSSQIDETSGGMRGKFLMDDVEMWNSISCRDLLALADANKTNGSGNGANAAETQHGDVQQNFRHVGTGLSLQFTPMTPDPARKGEHKQLAASDLVTSNEDGRRNLDEQSQTNVSTLVETNEDLEKGITEKANLNDTPQPKQ</sequence>
<feature type="non-terminal residue" evidence="2">
    <location>
        <position position="208"/>
    </location>
</feature>
<protein>
    <submittedName>
        <fullName evidence="2">Protein ROS1-like</fullName>
    </submittedName>
</protein>
<accession>A0A699RH05</accession>
<dbReference type="AlphaFoldDB" id="A0A699RH05"/>
<proteinExistence type="predicted"/>